<evidence type="ECO:0000256" key="12">
    <source>
        <dbReference type="SAM" id="MobiDB-lite"/>
    </source>
</evidence>
<evidence type="ECO:0000256" key="9">
    <source>
        <dbReference type="ARBA" id="ARBA00023242"/>
    </source>
</evidence>
<dbReference type="InterPro" id="IPR037138">
    <property type="entry name" value="His_deacetylse_dom_sf"/>
</dbReference>
<feature type="compositionally biased region" description="Polar residues" evidence="12">
    <location>
        <begin position="39"/>
        <end position="48"/>
    </location>
</feature>
<dbReference type="Proteomes" id="UP001187682">
    <property type="component" value="Unassembled WGS sequence"/>
</dbReference>
<dbReference type="InterPro" id="IPR017321">
    <property type="entry name" value="Hist_deAcase_II_yeast"/>
</dbReference>
<keyword evidence="16" id="KW-1185">Reference proteome</keyword>
<evidence type="ECO:0000256" key="11">
    <source>
        <dbReference type="PIRNR" id="PIRNR037919"/>
    </source>
</evidence>
<dbReference type="EMBL" id="ONZQ02000013">
    <property type="protein sequence ID" value="SPO05632.1"/>
    <property type="molecule type" value="Genomic_DNA"/>
</dbReference>
<dbReference type="Pfam" id="PF09757">
    <property type="entry name" value="Arb2-like"/>
    <property type="match status" value="1"/>
</dbReference>
<keyword evidence="5 11" id="KW-0378">Hydrolase</keyword>
<proteinExistence type="inferred from homology"/>
<dbReference type="FunFam" id="3.40.800.20:FF:000005">
    <property type="entry name" value="histone deacetylase 6"/>
    <property type="match status" value="1"/>
</dbReference>
<dbReference type="Gene3D" id="3.40.800.20">
    <property type="entry name" value="Histone deacetylase domain"/>
    <property type="match status" value="1"/>
</dbReference>
<dbReference type="EC" id="3.5.1.98" evidence="3 11"/>
<keyword evidence="8 11" id="KW-0804">Transcription</keyword>
<comment type="caution">
    <text evidence="15">The sequence shown here is derived from an EMBL/GenBank/DDBJ whole genome shotgun (WGS) entry which is preliminary data.</text>
</comment>
<evidence type="ECO:0000256" key="7">
    <source>
        <dbReference type="ARBA" id="ARBA00023015"/>
    </source>
</evidence>
<comment type="catalytic activity">
    <reaction evidence="10 11">
        <text>N(6)-acetyl-L-lysyl-[histone] + H2O = L-lysyl-[histone] + acetate</text>
        <dbReference type="Rhea" id="RHEA:58196"/>
        <dbReference type="Rhea" id="RHEA-COMP:9845"/>
        <dbReference type="Rhea" id="RHEA-COMP:11338"/>
        <dbReference type="ChEBI" id="CHEBI:15377"/>
        <dbReference type="ChEBI" id="CHEBI:29969"/>
        <dbReference type="ChEBI" id="CHEBI:30089"/>
        <dbReference type="ChEBI" id="CHEBI:61930"/>
        <dbReference type="EC" id="3.5.1.98"/>
    </reaction>
</comment>
<feature type="domain" description="Histone deacetylase" evidence="13">
    <location>
        <begin position="92"/>
        <end position="417"/>
    </location>
</feature>
<evidence type="ECO:0000313" key="15">
    <source>
        <dbReference type="EMBL" id="SPO05632.1"/>
    </source>
</evidence>
<dbReference type="GO" id="GO:0040029">
    <property type="term" value="P:epigenetic regulation of gene expression"/>
    <property type="evidence" value="ECO:0007669"/>
    <property type="project" value="TreeGrafter"/>
</dbReference>
<evidence type="ECO:0000259" key="14">
    <source>
        <dbReference type="Pfam" id="PF09757"/>
    </source>
</evidence>
<evidence type="ECO:0000256" key="10">
    <source>
        <dbReference type="ARBA" id="ARBA00048287"/>
    </source>
</evidence>
<evidence type="ECO:0000256" key="8">
    <source>
        <dbReference type="ARBA" id="ARBA00023163"/>
    </source>
</evidence>
<evidence type="ECO:0000313" key="16">
    <source>
        <dbReference type="Proteomes" id="UP001187682"/>
    </source>
</evidence>
<sequence>MSEAAGPAIASLGQSRSGSEDVSMNGVHPEPSVNEDEVTQSSTDSGFTGQDLIYLPKTTGSIQRRRLLPTGVCYDDRMRLHMNVDWSPHDHHPEDPRRIEEIFNTFKENGLIYLGDPSETARILRETPNKYMLRISVRSATKDEICTAHHPDHFDWVESLSNMSYQELRVLTKIKDAGRDSLYVGSMSYTAALLSAGGAIEMTKQVVTGSLKNGFAVIRPPGHHAEHDHAMGFCFFNNVPVAARVCQREFPEVCRKVMILDWDVHHGNGVQNIFYDDPNVLYISLHVYSNGEFYPGRPDDPSVPDGGISNCGAGLGLGKNVNIGWHDQGMGDGEYMAAFQKIVMPIAKEFDPDVVIVSAGFDAAKGDELGGCFVTPACYAHMTHMLMSLANGKVVVCLEGGYNLRAISQSALAVAHTLMGEPPPRMELPAVNKDALRMLAKVQAYQAPYWECMRQGVVSPTDVQDLEATRLNDVIRESHLVQLQKKYKMTPLHIHRESLFKVFENQVLVTPSIQEARRILIIIHGPPRIVAQLDVDNSLDPHNAFVIDDVHPYINWAISNNFGVMDINIPSYEENGFDLEPFAPRMGERALEVRVQELMCYLWDNYIQLYDSTEIFLLGVGNAHVGVKSLLTSRESSDKVSGIINFVTESLKAVKSDMNPELSSWYRDNSRVYVGFDHVCWKDPDLKRRVTKKRFGHVLHSTASGLSMMMRQHAAEVQEWILGRLQDGGDTTEDEAM</sequence>
<comment type="subcellular location">
    <subcellularLocation>
        <location evidence="1 11">Nucleus</location>
    </subcellularLocation>
</comment>
<evidence type="ECO:0000256" key="6">
    <source>
        <dbReference type="ARBA" id="ARBA00022853"/>
    </source>
</evidence>
<evidence type="ECO:0000256" key="4">
    <source>
        <dbReference type="ARBA" id="ARBA00022491"/>
    </source>
</evidence>
<keyword evidence="6 11" id="KW-0156">Chromatin regulator</keyword>
<keyword evidence="4 11" id="KW-0678">Repressor</keyword>
<dbReference type="AlphaFoldDB" id="A0AAE8N443"/>
<keyword evidence="9 11" id="KW-0539">Nucleus</keyword>
<feature type="domain" description="Arb2-like" evidence="14">
    <location>
        <begin position="470"/>
        <end position="726"/>
    </location>
</feature>
<organism evidence="15 16">
    <name type="scientific">Cephalotrichum gorgonifer</name>
    <dbReference type="NCBI Taxonomy" id="2041049"/>
    <lineage>
        <taxon>Eukaryota</taxon>
        <taxon>Fungi</taxon>
        <taxon>Dikarya</taxon>
        <taxon>Ascomycota</taxon>
        <taxon>Pezizomycotina</taxon>
        <taxon>Sordariomycetes</taxon>
        <taxon>Hypocreomycetidae</taxon>
        <taxon>Microascales</taxon>
        <taxon>Microascaceae</taxon>
        <taxon>Cephalotrichum</taxon>
    </lineage>
</organism>
<comment type="similarity">
    <text evidence="2 11">Belongs to the histone deacetylase family. HD type 2 subfamily.</text>
</comment>
<reference evidence="15" key="1">
    <citation type="submission" date="2018-03" db="EMBL/GenBank/DDBJ databases">
        <authorList>
            <person name="Guldener U."/>
        </authorList>
    </citation>
    <scope>NUCLEOTIDE SEQUENCE</scope>
</reference>
<feature type="compositionally biased region" description="Polar residues" evidence="12">
    <location>
        <begin position="12"/>
        <end position="22"/>
    </location>
</feature>
<dbReference type="GO" id="GO:0000118">
    <property type="term" value="C:histone deacetylase complex"/>
    <property type="evidence" value="ECO:0007669"/>
    <property type="project" value="TreeGrafter"/>
</dbReference>
<keyword evidence="7 11" id="KW-0805">Transcription regulation</keyword>
<evidence type="ECO:0000256" key="1">
    <source>
        <dbReference type="ARBA" id="ARBA00004123"/>
    </source>
</evidence>
<accession>A0AAE8N443</accession>
<protein>
    <recommendedName>
        <fullName evidence="3 11">Histone deacetylase</fullName>
        <ecNumber evidence="3 11">3.5.1.98</ecNumber>
    </recommendedName>
</protein>
<dbReference type="InterPro" id="IPR019154">
    <property type="entry name" value="Arb2-like_domain"/>
</dbReference>
<dbReference type="SUPFAM" id="SSF52768">
    <property type="entry name" value="Arginase/deacetylase"/>
    <property type="match status" value="1"/>
</dbReference>
<dbReference type="InterPro" id="IPR023696">
    <property type="entry name" value="Ureohydrolase_dom_sf"/>
</dbReference>
<evidence type="ECO:0000256" key="5">
    <source>
        <dbReference type="ARBA" id="ARBA00022801"/>
    </source>
</evidence>
<comment type="function">
    <text evidence="11">Responsible for the deacetylation of lysine residues on the N-terminal part of the core histones (H2A, H2B, H3 and H4). Histone deacetylation gives a tag for epigenetic repression and plays an important role in transcriptional regulation, cell cycle progression and developmental events.</text>
</comment>
<dbReference type="InterPro" id="IPR023801">
    <property type="entry name" value="His_deacetylse_dom"/>
</dbReference>
<dbReference type="InterPro" id="IPR000286">
    <property type="entry name" value="HDACs"/>
</dbReference>
<dbReference type="GO" id="GO:0031078">
    <property type="term" value="F:histone H3K14 deacetylase activity, hydrolytic mechanism"/>
    <property type="evidence" value="ECO:0007669"/>
    <property type="project" value="UniProtKB-UniRule"/>
</dbReference>
<evidence type="ECO:0000259" key="13">
    <source>
        <dbReference type="Pfam" id="PF00850"/>
    </source>
</evidence>
<gene>
    <name evidence="15" type="ORF">DNG_08319</name>
</gene>
<feature type="region of interest" description="Disordered" evidence="12">
    <location>
        <begin position="1"/>
        <end position="52"/>
    </location>
</feature>
<dbReference type="PIRSF" id="PIRSF037919">
    <property type="entry name" value="HDAC_II_yeast"/>
    <property type="match status" value="1"/>
</dbReference>
<dbReference type="PANTHER" id="PTHR10625">
    <property type="entry name" value="HISTONE DEACETYLASE HDAC1-RELATED"/>
    <property type="match status" value="1"/>
</dbReference>
<dbReference type="PANTHER" id="PTHR10625:SF5">
    <property type="entry name" value="HISTONE DEACETYLASE"/>
    <property type="match status" value="1"/>
</dbReference>
<name>A0AAE8N443_9PEZI</name>
<evidence type="ECO:0000256" key="2">
    <source>
        <dbReference type="ARBA" id="ARBA00007738"/>
    </source>
</evidence>
<dbReference type="Pfam" id="PF00850">
    <property type="entry name" value="Hist_deacetyl"/>
    <property type="match status" value="1"/>
</dbReference>
<dbReference type="PRINTS" id="PR01270">
    <property type="entry name" value="HDASUPER"/>
</dbReference>
<evidence type="ECO:0000256" key="3">
    <source>
        <dbReference type="ARBA" id="ARBA00012111"/>
    </source>
</evidence>